<evidence type="ECO:0000256" key="3">
    <source>
        <dbReference type="ARBA" id="ARBA00022833"/>
    </source>
</evidence>
<keyword evidence="2" id="KW-0479">Metal-binding</keyword>
<gene>
    <name evidence="4" type="ORF">BDZ94DRAFT_1166323</name>
</gene>
<protein>
    <recommendedName>
        <fullName evidence="6">DUF866-domain-containing protein</fullName>
    </recommendedName>
</protein>
<dbReference type="AlphaFoldDB" id="A0A9P5Y4K4"/>
<organism evidence="4 5">
    <name type="scientific">Collybia nuda</name>
    <dbReference type="NCBI Taxonomy" id="64659"/>
    <lineage>
        <taxon>Eukaryota</taxon>
        <taxon>Fungi</taxon>
        <taxon>Dikarya</taxon>
        <taxon>Basidiomycota</taxon>
        <taxon>Agaricomycotina</taxon>
        <taxon>Agaricomycetes</taxon>
        <taxon>Agaricomycetidae</taxon>
        <taxon>Agaricales</taxon>
        <taxon>Tricholomatineae</taxon>
        <taxon>Clitocybaceae</taxon>
        <taxon>Collybia</taxon>
    </lineage>
</organism>
<evidence type="ECO:0000256" key="2">
    <source>
        <dbReference type="ARBA" id="ARBA00022723"/>
    </source>
</evidence>
<dbReference type="PANTHER" id="PTHR12857:SF0">
    <property type="entry name" value="CXXC MOTIF CONTAINING ZINC BINDING PROTEIN"/>
    <property type="match status" value="1"/>
</dbReference>
<evidence type="ECO:0000256" key="1">
    <source>
        <dbReference type="ARBA" id="ARBA00007818"/>
    </source>
</evidence>
<dbReference type="Proteomes" id="UP000807353">
    <property type="component" value="Unassembled WGS sequence"/>
</dbReference>
<dbReference type="SUPFAM" id="SSF141678">
    <property type="entry name" value="MAL13P1.257-like"/>
    <property type="match status" value="1"/>
</dbReference>
<dbReference type="PANTHER" id="PTHR12857">
    <property type="entry name" value="CXXC MOTIF CONTAINING ZINC BINDING PROTEIN"/>
    <property type="match status" value="1"/>
</dbReference>
<sequence>RLQLSIKADLENITSLVPVDDFEYFFQVKCNSCNEIHPKLVSLNRQEERKLSGSKGSSANFVWRCSMCKRESSAKFETIITPYIAENEQYGPLLVLECRGLEFIGFNPKGVWKCIGTTGRVFPEVDLMGGEWNDYDESAALPVGISEFGSRWSRV</sequence>
<accession>A0A9P5Y4K4</accession>
<dbReference type="Pfam" id="PF05907">
    <property type="entry name" value="CXXC_Zn-b_euk"/>
    <property type="match status" value="1"/>
</dbReference>
<feature type="non-terminal residue" evidence="4">
    <location>
        <position position="1"/>
    </location>
</feature>
<evidence type="ECO:0000313" key="4">
    <source>
        <dbReference type="EMBL" id="KAF9462148.1"/>
    </source>
</evidence>
<comment type="caution">
    <text evidence="4">The sequence shown here is derived from an EMBL/GenBank/DDBJ whole genome shotgun (WGS) entry which is preliminary data.</text>
</comment>
<dbReference type="GO" id="GO:0008270">
    <property type="term" value="F:zinc ion binding"/>
    <property type="evidence" value="ECO:0007669"/>
    <property type="project" value="TreeGrafter"/>
</dbReference>
<dbReference type="InterPro" id="IPR008584">
    <property type="entry name" value="CXXC_Zn-binding_euk"/>
</dbReference>
<dbReference type="EMBL" id="MU150275">
    <property type="protein sequence ID" value="KAF9462148.1"/>
    <property type="molecule type" value="Genomic_DNA"/>
</dbReference>
<evidence type="ECO:0000313" key="5">
    <source>
        <dbReference type="Proteomes" id="UP000807353"/>
    </source>
</evidence>
<evidence type="ECO:0008006" key="6">
    <source>
        <dbReference type="Google" id="ProtNLM"/>
    </source>
</evidence>
<keyword evidence="3" id="KW-0862">Zinc</keyword>
<proteinExistence type="inferred from homology"/>
<keyword evidence="5" id="KW-1185">Reference proteome</keyword>
<comment type="similarity">
    <text evidence="1">Belongs to the UPF0587 family.</text>
</comment>
<reference evidence="4" key="1">
    <citation type="submission" date="2020-11" db="EMBL/GenBank/DDBJ databases">
        <authorList>
            <consortium name="DOE Joint Genome Institute"/>
            <person name="Ahrendt S."/>
            <person name="Riley R."/>
            <person name="Andreopoulos W."/>
            <person name="Labutti K."/>
            <person name="Pangilinan J."/>
            <person name="Ruiz-Duenas F.J."/>
            <person name="Barrasa J.M."/>
            <person name="Sanchez-Garcia M."/>
            <person name="Camarero S."/>
            <person name="Miyauchi S."/>
            <person name="Serrano A."/>
            <person name="Linde D."/>
            <person name="Babiker R."/>
            <person name="Drula E."/>
            <person name="Ayuso-Fernandez I."/>
            <person name="Pacheco R."/>
            <person name="Padilla G."/>
            <person name="Ferreira P."/>
            <person name="Barriuso J."/>
            <person name="Kellner H."/>
            <person name="Castanera R."/>
            <person name="Alfaro M."/>
            <person name="Ramirez L."/>
            <person name="Pisabarro A.G."/>
            <person name="Kuo A."/>
            <person name="Tritt A."/>
            <person name="Lipzen A."/>
            <person name="He G."/>
            <person name="Yan M."/>
            <person name="Ng V."/>
            <person name="Cullen D."/>
            <person name="Martin F."/>
            <person name="Rosso M.-N."/>
            <person name="Henrissat B."/>
            <person name="Hibbett D."/>
            <person name="Martinez A.T."/>
            <person name="Grigoriev I.V."/>
        </authorList>
    </citation>
    <scope>NUCLEOTIDE SEQUENCE</scope>
    <source>
        <strain evidence="4">CBS 247.69</strain>
    </source>
</reference>
<name>A0A9P5Y4K4_9AGAR</name>
<dbReference type="OrthoDB" id="10248838at2759"/>